<dbReference type="AlphaFoldDB" id="A0A150IXW5"/>
<accession>A0A150IXW5</accession>
<reference evidence="1 2" key="1">
    <citation type="journal article" date="2016" name="ISME J.">
        <title>Chasing the elusive Euryarchaeota class WSA2: genomes reveal a uniquely fastidious methyl-reducing methanogen.</title>
        <authorList>
            <person name="Nobu M.K."/>
            <person name="Narihiro T."/>
            <person name="Kuroda K."/>
            <person name="Mei R."/>
            <person name="Liu W.T."/>
        </authorList>
    </citation>
    <scope>NUCLEOTIDE SEQUENCE [LARGE SCALE GENOMIC DNA]</scope>
    <source>
        <strain evidence="1">U1lsi0528_Bin089</strain>
    </source>
</reference>
<proteinExistence type="predicted"/>
<protein>
    <submittedName>
        <fullName evidence="1">Uncharacterized protein</fullName>
    </submittedName>
</protein>
<dbReference type="EMBL" id="LNGD01000096">
    <property type="protein sequence ID" value="KYC49722.1"/>
    <property type="molecule type" value="Genomic_DNA"/>
</dbReference>
<gene>
    <name evidence="1" type="ORF">AMQ74_01374</name>
</gene>
<name>A0A150IXW5_9EURY</name>
<evidence type="ECO:0000313" key="1">
    <source>
        <dbReference type="EMBL" id="KYC49722.1"/>
    </source>
</evidence>
<comment type="caution">
    <text evidence="1">The sequence shown here is derived from an EMBL/GenBank/DDBJ whole genome shotgun (WGS) entry which is preliminary data.</text>
</comment>
<dbReference type="Proteomes" id="UP000075578">
    <property type="component" value="Unassembled WGS sequence"/>
</dbReference>
<organism evidence="1 2">
    <name type="scientific">Candidatus Methanofastidiosum methylothiophilum</name>
    <dbReference type="NCBI Taxonomy" id="1705564"/>
    <lineage>
        <taxon>Archaea</taxon>
        <taxon>Methanobacteriati</taxon>
        <taxon>Methanobacteriota</taxon>
        <taxon>Stenosarchaea group</taxon>
        <taxon>Candidatus Methanofastidiosia</taxon>
        <taxon>Candidatus Methanofastidiosales</taxon>
        <taxon>Candidatus Methanofastidiosaceae</taxon>
        <taxon>Candidatus Methanofastidiosum</taxon>
    </lineage>
</organism>
<evidence type="ECO:0000313" key="2">
    <source>
        <dbReference type="Proteomes" id="UP000075578"/>
    </source>
</evidence>
<sequence length="89" mass="10321">MDIKDFKNGNDEREKMGIGLRHRVDQWLKEHSIDASSVESEIVGGNKVFYIDVEGDVYLDKFDINDVENIPKYIKFRKVTGKFILGNNK</sequence>